<feature type="compositionally biased region" description="Basic and acidic residues" evidence="1">
    <location>
        <begin position="186"/>
        <end position="199"/>
    </location>
</feature>
<name>A0A9P0JYU5_ACAOB</name>
<dbReference type="OrthoDB" id="191673at2759"/>
<comment type="caution">
    <text evidence="2">The sequence shown here is derived from an EMBL/GenBank/DDBJ whole genome shotgun (WGS) entry which is preliminary data.</text>
</comment>
<dbReference type="EMBL" id="CAKOFQ010006686">
    <property type="protein sequence ID" value="CAH1960026.1"/>
    <property type="molecule type" value="Genomic_DNA"/>
</dbReference>
<evidence type="ECO:0000256" key="1">
    <source>
        <dbReference type="SAM" id="MobiDB-lite"/>
    </source>
</evidence>
<organism evidence="2 3">
    <name type="scientific">Acanthoscelides obtectus</name>
    <name type="common">Bean weevil</name>
    <name type="synonym">Bruchus obtectus</name>
    <dbReference type="NCBI Taxonomy" id="200917"/>
    <lineage>
        <taxon>Eukaryota</taxon>
        <taxon>Metazoa</taxon>
        <taxon>Ecdysozoa</taxon>
        <taxon>Arthropoda</taxon>
        <taxon>Hexapoda</taxon>
        <taxon>Insecta</taxon>
        <taxon>Pterygota</taxon>
        <taxon>Neoptera</taxon>
        <taxon>Endopterygota</taxon>
        <taxon>Coleoptera</taxon>
        <taxon>Polyphaga</taxon>
        <taxon>Cucujiformia</taxon>
        <taxon>Chrysomeloidea</taxon>
        <taxon>Chrysomelidae</taxon>
        <taxon>Bruchinae</taxon>
        <taxon>Bruchini</taxon>
        <taxon>Acanthoscelides</taxon>
    </lineage>
</organism>
<sequence length="199" mass="22720">MTLLLAENFLGLKLCEAWREVDMELQEMNFKASSFDHKILNNLIERSNRWGKHLKKVQLQLLQEERDNGALEEKKLYQTLAEPRLHEALDALCELKYIARCTERMFRVSQKFLQTLQVKHSMRKLFSGKDTHTTFLSELHATPVFNQTVTVISDQVGESAQPPDISLSPSDDVGVGHSARDGSIQNEDHTPGETISKNE</sequence>
<dbReference type="GO" id="GO:0097730">
    <property type="term" value="C:non-motile cilium"/>
    <property type="evidence" value="ECO:0007669"/>
    <property type="project" value="TreeGrafter"/>
</dbReference>
<evidence type="ECO:0000313" key="3">
    <source>
        <dbReference type="Proteomes" id="UP001152888"/>
    </source>
</evidence>
<proteinExistence type="predicted"/>
<evidence type="ECO:0000313" key="2">
    <source>
        <dbReference type="EMBL" id="CAH1960026.1"/>
    </source>
</evidence>
<protein>
    <submittedName>
        <fullName evidence="2">Uncharacterized protein</fullName>
    </submittedName>
</protein>
<dbReference type="InterPro" id="IPR048732">
    <property type="entry name" value="CFA69"/>
</dbReference>
<dbReference type="GO" id="GO:1902093">
    <property type="term" value="P:positive regulation of flagellated sperm motility"/>
    <property type="evidence" value="ECO:0007669"/>
    <property type="project" value="TreeGrafter"/>
</dbReference>
<dbReference type="AlphaFoldDB" id="A0A9P0JYU5"/>
<dbReference type="PANTHER" id="PTHR14716:SF0">
    <property type="entry name" value="CILIA- AND FLAGELLA-ASSOCIATED PROTEIN 69"/>
    <property type="match status" value="1"/>
</dbReference>
<feature type="region of interest" description="Disordered" evidence="1">
    <location>
        <begin position="157"/>
        <end position="199"/>
    </location>
</feature>
<gene>
    <name evidence="2" type="ORF">ACAOBT_LOCUS3502</name>
</gene>
<dbReference type="GO" id="GO:0097225">
    <property type="term" value="C:sperm midpiece"/>
    <property type="evidence" value="ECO:0007669"/>
    <property type="project" value="TreeGrafter"/>
</dbReference>
<keyword evidence="3" id="KW-1185">Reference proteome</keyword>
<dbReference type="PANTHER" id="PTHR14716">
    <property type="entry name" value="CILIA- AND FLAGELLA-ASSOCIATED PROTEIN 69"/>
    <property type="match status" value="1"/>
</dbReference>
<reference evidence="2" key="1">
    <citation type="submission" date="2022-03" db="EMBL/GenBank/DDBJ databases">
        <authorList>
            <person name="Sayadi A."/>
        </authorList>
    </citation>
    <scope>NUCLEOTIDE SEQUENCE</scope>
</reference>
<dbReference type="Proteomes" id="UP001152888">
    <property type="component" value="Unassembled WGS sequence"/>
</dbReference>
<accession>A0A9P0JYU5</accession>